<comment type="caution">
    <text evidence="3">The sequence shown here is derived from an EMBL/GenBank/DDBJ whole genome shotgun (WGS) entry which is preliminary data.</text>
</comment>
<evidence type="ECO:0000313" key="4">
    <source>
        <dbReference type="Proteomes" id="UP000051686"/>
    </source>
</evidence>
<dbReference type="PATRIC" id="fig|1423777.3.peg.1159"/>
<dbReference type="GO" id="GO:0016491">
    <property type="term" value="F:oxidoreductase activity"/>
    <property type="evidence" value="ECO:0007669"/>
    <property type="project" value="UniProtKB-KW"/>
</dbReference>
<dbReference type="PRINTS" id="PR00081">
    <property type="entry name" value="GDHRDH"/>
</dbReference>
<protein>
    <submittedName>
        <fullName evidence="3">Uncharacterized protein</fullName>
    </submittedName>
</protein>
<dbReference type="RefSeq" id="WP_235805570.1">
    <property type="nucleotide sequence ID" value="NZ_AZEH01000034.1"/>
</dbReference>
<dbReference type="InterPro" id="IPR036291">
    <property type="entry name" value="NAD(P)-bd_dom_sf"/>
</dbReference>
<gene>
    <name evidence="3" type="ORF">FD46_GL001125</name>
</gene>
<dbReference type="STRING" id="1423777.FD46_GL001125"/>
<organism evidence="3 4">
    <name type="scientific">Liquorilactobacillus oeni DSM 19972</name>
    <dbReference type="NCBI Taxonomy" id="1423777"/>
    <lineage>
        <taxon>Bacteria</taxon>
        <taxon>Bacillati</taxon>
        <taxon>Bacillota</taxon>
        <taxon>Bacilli</taxon>
        <taxon>Lactobacillales</taxon>
        <taxon>Lactobacillaceae</taxon>
        <taxon>Liquorilactobacillus</taxon>
    </lineage>
</organism>
<keyword evidence="4" id="KW-1185">Reference proteome</keyword>
<evidence type="ECO:0000256" key="2">
    <source>
        <dbReference type="ARBA" id="ARBA00023002"/>
    </source>
</evidence>
<dbReference type="Gene3D" id="3.40.50.720">
    <property type="entry name" value="NAD(P)-binding Rossmann-like Domain"/>
    <property type="match status" value="1"/>
</dbReference>
<dbReference type="SUPFAM" id="SSF51735">
    <property type="entry name" value="NAD(P)-binding Rossmann-fold domains"/>
    <property type="match status" value="1"/>
</dbReference>
<comment type="similarity">
    <text evidence="1">Belongs to the short-chain dehydrogenases/reductases (SDR) family.</text>
</comment>
<evidence type="ECO:0000313" key="3">
    <source>
        <dbReference type="EMBL" id="KRL05174.1"/>
    </source>
</evidence>
<dbReference type="AlphaFoldDB" id="A0A0R1MAX5"/>
<evidence type="ECO:0000256" key="1">
    <source>
        <dbReference type="ARBA" id="ARBA00006484"/>
    </source>
</evidence>
<reference evidence="3 4" key="1">
    <citation type="journal article" date="2015" name="Genome Announc.">
        <title>Expanding the biotechnology potential of lactobacilli through comparative genomics of 213 strains and associated genera.</title>
        <authorList>
            <person name="Sun Z."/>
            <person name="Harris H.M."/>
            <person name="McCann A."/>
            <person name="Guo C."/>
            <person name="Argimon S."/>
            <person name="Zhang W."/>
            <person name="Yang X."/>
            <person name="Jeffery I.B."/>
            <person name="Cooney J.C."/>
            <person name="Kagawa T.F."/>
            <person name="Liu W."/>
            <person name="Song Y."/>
            <person name="Salvetti E."/>
            <person name="Wrobel A."/>
            <person name="Rasinkangas P."/>
            <person name="Parkhill J."/>
            <person name="Rea M.C."/>
            <person name="O'Sullivan O."/>
            <person name="Ritari J."/>
            <person name="Douillard F.P."/>
            <person name="Paul Ross R."/>
            <person name="Yang R."/>
            <person name="Briner A.E."/>
            <person name="Felis G.E."/>
            <person name="de Vos W.M."/>
            <person name="Barrangou R."/>
            <person name="Klaenhammer T.R."/>
            <person name="Caufield P.W."/>
            <person name="Cui Y."/>
            <person name="Zhang H."/>
            <person name="O'Toole P.W."/>
        </authorList>
    </citation>
    <scope>NUCLEOTIDE SEQUENCE [LARGE SCALE GENOMIC DNA]</scope>
    <source>
        <strain evidence="3 4">DSM 19972</strain>
    </source>
</reference>
<accession>A0A0R1MAX5</accession>
<proteinExistence type="inferred from homology"/>
<dbReference type="InterPro" id="IPR002347">
    <property type="entry name" value="SDR_fam"/>
</dbReference>
<sequence>MSRKVWFVTGAFRGLGKALVTELFTQGYRVVITARKRAALREFSKNENALLLELDVTKQQQIRQAVEAAMHYFGQIDYLVNNNNAGYGIFGVLVT</sequence>
<dbReference type="PANTHER" id="PTHR43976">
    <property type="entry name" value="SHORT CHAIN DEHYDROGENASE"/>
    <property type="match status" value="1"/>
</dbReference>
<keyword evidence="2" id="KW-0560">Oxidoreductase</keyword>
<name>A0A0R1MAX5_9LACO</name>
<dbReference type="PANTHER" id="PTHR43976:SF16">
    <property type="entry name" value="SHORT-CHAIN DEHYDROGENASE_REDUCTASE FAMILY PROTEIN"/>
    <property type="match status" value="1"/>
</dbReference>
<dbReference type="Pfam" id="PF00106">
    <property type="entry name" value="adh_short"/>
    <property type="match status" value="1"/>
</dbReference>
<dbReference type="Proteomes" id="UP000051686">
    <property type="component" value="Unassembled WGS sequence"/>
</dbReference>
<dbReference type="EMBL" id="AZEH01000034">
    <property type="protein sequence ID" value="KRL05174.1"/>
    <property type="molecule type" value="Genomic_DNA"/>
</dbReference>
<dbReference type="InterPro" id="IPR051911">
    <property type="entry name" value="SDR_oxidoreductase"/>
</dbReference>